<gene>
    <name evidence="2" type="ORF">B4U79_02391</name>
    <name evidence="3" type="ORF">B4U79_06042</name>
</gene>
<dbReference type="EMBL" id="NCKU01000053">
    <property type="protein sequence ID" value="RWS17619.1"/>
    <property type="molecule type" value="Genomic_DNA"/>
</dbReference>
<reference evidence="3" key="2">
    <citation type="submission" date="2018-11" db="EMBL/GenBank/DDBJ databases">
        <title>Trombidioid mite genomics.</title>
        <authorList>
            <person name="Dong X."/>
        </authorList>
    </citation>
    <scope>NUCLEOTIDE SEQUENCE</scope>
    <source>
        <strain evidence="3">UoL-WK</strain>
    </source>
</reference>
<name>A0A443RQX7_9ACAR</name>
<dbReference type="InterPro" id="IPR016024">
    <property type="entry name" value="ARM-type_fold"/>
</dbReference>
<comment type="caution">
    <text evidence="3">The sequence shown here is derived from an EMBL/GenBank/DDBJ whole genome shotgun (WGS) entry which is preliminary data.</text>
</comment>
<dbReference type="Gene3D" id="1.25.10.10">
    <property type="entry name" value="Leucine-rich Repeat Variant"/>
    <property type="match status" value="1"/>
</dbReference>
<reference evidence="3 4" key="1">
    <citation type="journal article" date="2018" name="Gigascience">
        <title>Genomes of trombidid mites reveal novel predicted allergens and laterally-transferred genes associated with secondary metabolism.</title>
        <authorList>
            <person name="Dong X."/>
            <person name="Chaisiri K."/>
            <person name="Xia D."/>
            <person name="Armstrong S.D."/>
            <person name="Fang Y."/>
            <person name="Donnelly M.J."/>
            <person name="Kadowaki T."/>
            <person name="McGarry J.W."/>
            <person name="Darby A.C."/>
            <person name="Makepeace B.L."/>
        </authorList>
    </citation>
    <scope>NUCLEOTIDE SEQUENCE [LARGE SCALE GENOMIC DNA]</scope>
    <source>
        <strain evidence="3">UoL-WK</strain>
    </source>
</reference>
<proteinExistence type="inferred from homology"/>
<dbReference type="SUPFAM" id="SSF48371">
    <property type="entry name" value="ARM repeat"/>
    <property type="match status" value="1"/>
</dbReference>
<evidence type="ECO:0000313" key="2">
    <source>
        <dbReference type="EMBL" id="RWS17619.1"/>
    </source>
</evidence>
<dbReference type="GO" id="GO:0005886">
    <property type="term" value="C:plasma membrane"/>
    <property type="evidence" value="ECO:0007669"/>
    <property type="project" value="TreeGrafter"/>
</dbReference>
<dbReference type="AlphaFoldDB" id="A0A443RQX7"/>
<evidence type="ECO:0000313" key="3">
    <source>
        <dbReference type="EMBL" id="RWS17630.1"/>
    </source>
</evidence>
<evidence type="ECO:0000313" key="4">
    <source>
        <dbReference type="Proteomes" id="UP000285301"/>
    </source>
</evidence>
<accession>A0A443RQX7</accession>
<dbReference type="EMBL" id="NCKU01000052">
    <property type="protein sequence ID" value="RWS17630.1"/>
    <property type="molecule type" value="Genomic_DNA"/>
</dbReference>
<dbReference type="Proteomes" id="UP000285301">
    <property type="component" value="Unassembled WGS sequence"/>
</dbReference>
<feature type="non-terminal residue" evidence="3">
    <location>
        <position position="1"/>
    </location>
</feature>
<sequence>DGLVKSNMEKLTFYALSSPEKLDRIGDYLAQRVARDLARHRVGYVIIAMEAMDKLLEACHSQSLNLFVESFLKVIQQLLESQDPNMQLLATHSFVKFSNIEEDTPSYHRRYDFFVSKFSSLCHNASIEYKTRKMLRLAGLSGLKGVIRKTVSDDLQVDIWDETHMEKIVPSLLYNMQDQEIIANAESTEPSPHVVAEECLRELIGRATFGNIRSVIKPVLKHLDNHKLWTANFPNEFAIHVFKIIMVSIQSQHSYAVIQILMGHLDEKCKHRPNEVVETTPKVRTGIVVVLSSIIAIAAAESIGPSVLEIINSLLNHLRNSINVYQNSKNAEEEKEFQETVINTLGEFANNLPDFQKIEIMMFIMSKVPPTSSRSQADIRLQDILLKSLLKVSTKYRTVNLAQAFPNSFLNPLLAMSLAADPHVRLTVQRIFQQLIDRHNNLPKLEQPRSLEPLPTFIMEKAYRQDLMFMKKHGIELLCHMYQNVQFENNTSDNYDAIYTTLALLCVEMNSEEALTDLLRLMFAMQDLTLNGSFSEEKNAAIHRLIAGFFHLTAHLTAIPALCSHVEQVIKERETNAPWMLPEFSDISKSEDKSKEELLFNKNVIMEALRSTGHDVSRLMTPLITGNVVDSGMARSLSDLKSIEVEIDSANSSPGTGRKLPEEGIDFQSFRRILIEPLTDEQDAREERRAQIIEKYKRVPFEDLVSRSEEKVSTLSFRALTHLLF</sequence>
<dbReference type="STRING" id="1965070.A0A443RQX7"/>
<evidence type="ECO:0000256" key="1">
    <source>
        <dbReference type="ARBA" id="ARBA00010216"/>
    </source>
</evidence>
<dbReference type="OrthoDB" id="19232at2759"/>
<protein>
    <submittedName>
        <fullName evidence="3">Protein EFR3 B-like protein</fullName>
    </submittedName>
</protein>
<organism evidence="3 4">
    <name type="scientific">Dinothrombium tinctorium</name>
    <dbReference type="NCBI Taxonomy" id="1965070"/>
    <lineage>
        <taxon>Eukaryota</taxon>
        <taxon>Metazoa</taxon>
        <taxon>Ecdysozoa</taxon>
        <taxon>Arthropoda</taxon>
        <taxon>Chelicerata</taxon>
        <taxon>Arachnida</taxon>
        <taxon>Acari</taxon>
        <taxon>Acariformes</taxon>
        <taxon>Trombidiformes</taxon>
        <taxon>Prostigmata</taxon>
        <taxon>Anystina</taxon>
        <taxon>Parasitengona</taxon>
        <taxon>Trombidioidea</taxon>
        <taxon>Trombidiidae</taxon>
        <taxon>Dinothrombium</taxon>
    </lineage>
</organism>
<dbReference type="InterPro" id="IPR011989">
    <property type="entry name" value="ARM-like"/>
</dbReference>
<dbReference type="Pfam" id="PF21052">
    <property type="entry name" value="EFR3_ARM"/>
    <property type="match status" value="1"/>
</dbReference>
<dbReference type="PANTHER" id="PTHR12444:SF8">
    <property type="entry name" value="PROTEIN EFR3 HOMOLOG CMP44E"/>
    <property type="match status" value="1"/>
</dbReference>
<dbReference type="PANTHER" id="PTHR12444">
    <property type="entry name" value="PROTEIN EFR3 HOMOLOG CMP44E"/>
    <property type="match status" value="1"/>
</dbReference>
<keyword evidence="4" id="KW-1185">Reference proteome</keyword>
<dbReference type="GO" id="GO:0072659">
    <property type="term" value="P:protein localization to plasma membrane"/>
    <property type="evidence" value="ECO:0007669"/>
    <property type="project" value="TreeGrafter"/>
</dbReference>
<dbReference type="InterPro" id="IPR049152">
    <property type="entry name" value="EFR3-like_ARM"/>
</dbReference>
<dbReference type="InterPro" id="IPR051851">
    <property type="entry name" value="EFR3_Homologs"/>
</dbReference>
<comment type="similarity">
    <text evidence="1">Belongs to the EFR3 family.</text>
</comment>